<evidence type="ECO:0000313" key="3">
    <source>
        <dbReference type="Proteomes" id="UP000199584"/>
    </source>
</evidence>
<keyword evidence="3" id="KW-1185">Reference proteome</keyword>
<protein>
    <recommendedName>
        <fullName evidence="4">DUF1634 domain-containing protein</fullName>
    </recommendedName>
</protein>
<gene>
    <name evidence="2" type="ORF">SAMN05660706_10595</name>
</gene>
<dbReference type="STRING" id="39060.SAMN05660706_10595"/>
<organism evidence="2 3">
    <name type="scientific">Desulfoscipio geothermicus DSM 3669</name>
    <dbReference type="NCBI Taxonomy" id="1121426"/>
    <lineage>
        <taxon>Bacteria</taxon>
        <taxon>Bacillati</taxon>
        <taxon>Bacillota</taxon>
        <taxon>Clostridia</taxon>
        <taxon>Eubacteriales</taxon>
        <taxon>Desulfallaceae</taxon>
        <taxon>Desulfoscipio</taxon>
    </lineage>
</organism>
<evidence type="ECO:0000256" key="1">
    <source>
        <dbReference type="SAM" id="Phobius"/>
    </source>
</evidence>
<dbReference type="AlphaFoldDB" id="A0A1I6D4V8"/>
<reference evidence="3" key="1">
    <citation type="submission" date="2016-10" db="EMBL/GenBank/DDBJ databases">
        <authorList>
            <person name="Varghese N."/>
            <person name="Submissions S."/>
        </authorList>
    </citation>
    <scope>NUCLEOTIDE SEQUENCE [LARGE SCALE GENOMIC DNA]</scope>
    <source>
        <strain evidence="3">DSM 3669</strain>
    </source>
</reference>
<feature type="transmembrane region" description="Helical" evidence="1">
    <location>
        <begin position="136"/>
        <end position="155"/>
    </location>
</feature>
<sequence length="159" mass="17357">MSIQAKAEKIQQQSAPVKQKKAVPKVEVPPEQVKYANLLLYCSWTGIGILAVTFALYMGGVITGYVPKTEIAQYWGLSVHDYLAATGAPTGWAWLSMLNHGDYLSLVGIAFLALLTIVGYLFLLLPAYLRKKDVPYFTIVVLEITVLCLAASGILKVGH</sequence>
<feature type="transmembrane region" description="Helical" evidence="1">
    <location>
        <begin position="38"/>
        <end position="58"/>
    </location>
</feature>
<keyword evidence="1" id="KW-0472">Membrane</keyword>
<feature type="transmembrane region" description="Helical" evidence="1">
    <location>
        <begin position="103"/>
        <end position="124"/>
    </location>
</feature>
<name>A0A1I6D4V8_9FIRM</name>
<dbReference type="EMBL" id="FOYM01000005">
    <property type="protein sequence ID" value="SFR00401.1"/>
    <property type="molecule type" value="Genomic_DNA"/>
</dbReference>
<keyword evidence="1" id="KW-0812">Transmembrane</keyword>
<evidence type="ECO:0000313" key="2">
    <source>
        <dbReference type="EMBL" id="SFR00401.1"/>
    </source>
</evidence>
<proteinExistence type="predicted"/>
<dbReference type="OrthoDB" id="9791302at2"/>
<dbReference type="Proteomes" id="UP000199584">
    <property type="component" value="Unassembled WGS sequence"/>
</dbReference>
<dbReference type="RefSeq" id="WP_092482270.1">
    <property type="nucleotide sequence ID" value="NZ_FOYM01000005.1"/>
</dbReference>
<accession>A0A1I6D4V8</accession>
<keyword evidence="1" id="KW-1133">Transmembrane helix</keyword>
<evidence type="ECO:0008006" key="4">
    <source>
        <dbReference type="Google" id="ProtNLM"/>
    </source>
</evidence>